<keyword evidence="1" id="KW-0472">Membrane</keyword>
<dbReference type="RefSeq" id="XP_033526251.1">
    <property type="nucleotide sequence ID" value="XM_033671288.1"/>
</dbReference>
<dbReference type="OrthoDB" id="3659759at2759"/>
<dbReference type="GeneID" id="54411720"/>
<dbReference type="Proteomes" id="UP000799771">
    <property type="component" value="Unassembled WGS sequence"/>
</dbReference>
<evidence type="ECO:0000313" key="2">
    <source>
        <dbReference type="EMBL" id="KAF2131864.1"/>
    </source>
</evidence>
<keyword evidence="1" id="KW-0812">Transmembrane</keyword>
<feature type="transmembrane region" description="Helical" evidence="1">
    <location>
        <begin position="73"/>
        <end position="98"/>
    </location>
</feature>
<evidence type="ECO:0000313" key="3">
    <source>
        <dbReference type="Proteomes" id="UP000799771"/>
    </source>
</evidence>
<gene>
    <name evidence="2" type="ORF">P153DRAFT_394054</name>
</gene>
<accession>A0A6A6ALQ1</accession>
<dbReference type="AlphaFoldDB" id="A0A6A6ALQ1"/>
<keyword evidence="3" id="KW-1185">Reference proteome</keyword>
<proteinExistence type="predicted"/>
<dbReference type="EMBL" id="ML977501">
    <property type="protein sequence ID" value="KAF2131864.1"/>
    <property type="molecule type" value="Genomic_DNA"/>
</dbReference>
<evidence type="ECO:0000256" key="1">
    <source>
        <dbReference type="SAM" id="Phobius"/>
    </source>
</evidence>
<organism evidence="2 3">
    <name type="scientific">Dothidotthia symphoricarpi CBS 119687</name>
    <dbReference type="NCBI Taxonomy" id="1392245"/>
    <lineage>
        <taxon>Eukaryota</taxon>
        <taxon>Fungi</taxon>
        <taxon>Dikarya</taxon>
        <taxon>Ascomycota</taxon>
        <taxon>Pezizomycotina</taxon>
        <taxon>Dothideomycetes</taxon>
        <taxon>Pleosporomycetidae</taxon>
        <taxon>Pleosporales</taxon>
        <taxon>Dothidotthiaceae</taxon>
        <taxon>Dothidotthia</taxon>
    </lineage>
</organism>
<sequence length="119" mass="13280">MAAADDSTPRTLRYTPIAYGSFDPTSAARIDSATESPIKQPRPGYKYANSHRIIPPSIKGHGRLIVAHRTVPYWGGILIVLGAFVWAVLCAIFLYPLLSGHPITRRPDHEHRHGRWGRD</sequence>
<reference evidence="2" key="1">
    <citation type="journal article" date="2020" name="Stud. Mycol.">
        <title>101 Dothideomycetes genomes: a test case for predicting lifestyles and emergence of pathogens.</title>
        <authorList>
            <person name="Haridas S."/>
            <person name="Albert R."/>
            <person name="Binder M."/>
            <person name="Bloem J."/>
            <person name="Labutti K."/>
            <person name="Salamov A."/>
            <person name="Andreopoulos B."/>
            <person name="Baker S."/>
            <person name="Barry K."/>
            <person name="Bills G."/>
            <person name="Bluhm B."/>
            <person name="Cannon C."/>
            <person name="Castanera R."/>
            <person name="Culley D."/>
            <person name="Daum C."/>
            <person name="Ezra D."/>
            <person name="Gonzalez J."/>
            <person name="Henrissat B."/>
            <person name="Kuo A."/>
            <person name="Liang C."/>
            <person name="Lipzen A."/>
            <person name="Lutzoni F."/>
            <person name="Magnuson J."/>
            <person name="Mondo S."/>
            <person name="Nolan M."/>
            <person name="Ohm R."/>
            <person name="Pangilinan J."/>
            <person name="Park H.-J."/>
            <person name="Ramirez L."/>
            <person name="Alfaro M."/>
            <person name="Sun H."/>
            <person name="Tritt A."/>
            <person name="Yoshinaga Y."/>
            <person name="Zwiers L.-H."/>
            <person name="Turgeon B."/>
            <person name="Goodwin S."/>
            <person name="Spatafora J."/>
            <person name="Crous P."/>
            <person name="Grigoriev I."/>
        </authorList>
    </citation>
    <scope>NUCLEOTIDE SEQUENCE</scope>
    <source>
        <strain evidence="2">CBS 119687</strain>
    </source>
</reference>
<name>A0A6A6ALQ1_9PLEO</name>
<protein>
    <submittedName>
        <fullName evidence="2">Uncharacterized protein</fullName>
    </submittedName>
</protein>
<keyword evidence="1" id="KW-1133">Transmembrane helix</keyword>